<dbReference type="PaxDb" id="246196-MSMEI_3288"/>
<evidence type="ECO:0000256" key="3">
    <source>
        <dbReference type="ARBA" id="ARBA00022989"/>
    </source>
</evidence>
<feature type="transmembrane region" description="Helical" evidence="5">
    <location>
        <begin position="119"/>
        <end position="136"/>
    </location>
</feature>
<evidence type="ECO:0000256" key="1">
    <source>
        <dbReference type="ARBA" id="ARBA00004651"/>
    </source>
</evidence>
<protein>
    <submittedName>
        <fullName evidence="7">Transport protein</fullName>
    </submittedName>
</protein>
<feature type="transmembrane region" description="Helical" evidence="5">
    <location>
        <begin position="388"/>
        <end position="406"/>
    </location>
</feature>
<keyword evidence="8" id="KW-1185">Reference proteome</keyword>
<dbReference type="Pfam" id="PF07690">
    <property type="entry name" value="MFS_1"/>
    <property type="match status" value="1"/>
</dbReference>
<feature type="transmembrane region" description="Helical" evidence="5">
    <location>
        <begin position="220"/>
        <end position="244"/>
    </location>
</feature>
<feature type="transmembrane region" description="Helical" evidence="5">
    <location>
        <begin position="60"/>
        <end position="78"/>
    </location>
</feature>
<evidence type="ECO:0000256" key="5">
    <source>
        <dbReference type="SAM" id="Phobius"/>
    </source>
</evidence>
<dbReference type="CDD" id="cd17365">
    <property type="entry name" value="MFS_PcaK_like"/>
    <property type="match status" value="1"/>
</dbReference>
<dbReference type="SUPFAM" id="SSF103473">
    <property type="entry name" value="MFS general substrate transporter"/>
    <property type="match status" value="1"/>
</dbReference>
<accession>A0QXN8</accession>
<dbReference type="eggNOG" id="COG2814">
    <property type="taxonomic scope" value="Bacteria"/>
</dbReference>
<feature type="transmembrane region" description="Helical" evidence="5">
    <location>
        <begin position="180"/>
        <end position="199"/>
    </location>
</feature>
<gene>
    <name evidence="7" type="ordered locus">MSMEG_3369</name>
</gene>
<dbReference type="Gene3D" id="1.20.1250.20">
    <property type="entry name" value="MFS general substrate transporter like domains"/>
    <property type="match status" value="2"/>
</dbReference>
<dbReference type="InterPro" id="IPR020846">
    <property type="entry name" value="MFS_dom"/>
</dbReference>
<feature type="domain" description="Major facilitator superfamily (MFS) profile" evidence="6">
    <location>
        <begin position="22"/>
        <end position="408"/>
    </location>
</feature>
<feature type="transmembrane region" description="Helical" evidence="5">
    <location>
        <begin position="294"/>
        <end position="327"/>
    </location>
</feature>
<dbReference type="EMBL" id="CP000480">
    <property type="protein sequence ID" value="ABK74608.1"/>
    <property type="molecule type" value="Genomic_DNA"/>
</dbReference>
<dbReference type="PANTHER" id="PTHR23508">
    <property type="entry name" value="CARBOXYLIC ACID TRANSPORTER PROTEIN HOMOLOG"/>
    <property type="match status" value="1"/>
</dbReference>
<name>A0QXN8_MYCS2</name>
<dbReference type="GO" id="GO:0046943">
    <property type="term" value="F:carboxylic acid transmembrane transporter activity"/>
    <property type="evidence" value="ECO:0007669"/>
    <property type="project" value="TreeGrafter"/>
</dbReference>
<organism evidence="7 8">
    <name type="scientific">Mycolicibacterium smegmatis (strain ATCC 700084 / mc(2)155)</name>
    <name type="common">Mycobacterium smegmatis</name>
    <dbReference type="NCBI Taxonomy" id="246196"/>
    <lineage>
        <taxon>Bacteria</taxon>
        <taxon>Bacillati</taxon>
        <taxon>Actinomycetota</taxon>
        <taxon>Actinomycetes</taxon>
        <taxon>Mycobacteriales</taxon>
        <taxon>Mycobacteriaceae</taxon>
        <taxon>Mycolicibacterium</taxon>
    </lineage>
</organism>
<dbReference type="RefSeq" id="WP_011729015.1">
    <property type="nucleotide sequence ID" value="NZ_SIJM01000035.1"/>
</dbReference>
<dbReference type="PROSITE" id="PS50850">
    <property type="entry name" value="MFS"/>
    <property type="match status" value="1"/>
</dbReference>
<proteinExistence type="predicted"/>
<keyword evidence="2 5" id="KW-0812">Transmembrane</keyword>
<dbReference type="PATRIC" id="fig|246196.19.peg.3323"/>
<evidence type="ECO:0000313" key="7">
    <source>
        <dbReference type="EMBL" id="ABK74608.1"/>
    </source>
</evidence>
<evidence type="ECO:0000259" key="6">
    <source>
        <dbReference type="PROSITE" id="PS50850"/>
    </source>
</evidence>
<feature type="transmembrane region" description="Helical" evidence="5">
    <location>
        <begin position="148"/>
        <end position="174"/>
    </location>
</feature>
<dbReference type="InterPro" id="IPR036259">
    <property type="entry name" value="MFS_trans_sf"/>
</dbReference>
<dbReference type="AlphaFoldDB" id="A0QXN8"/>
<dbReference type="Proteomes" id="UP000000757">
    <property type="component" value="Chromosome"/>
</dbReference>
<dbReference type="PANTHER" id="PTHR23508:SF10">
    <property type="entry name" value="CARBOXYLIC ACID TRANSPORTER PROTEIN HOMOLOG"/>
    <property type="match status" value="1"/>
</dbReference>
<comment type="subcellular location">
    <subcellularLocation>
        <location evidence="1">Cell membrane</location>
        <topology evidence="1">Multi-pass membrane protein</topology>
    </subcellularLocation>
</comment>
<keyword evidence="3 5" id="KW-1133">Transmembrane helix</keyword>
<keyword evidence="4 5" id="KW-0472">Membrane</keyword>
<feature type="transmembrane region" description="Helical" evidence="5">
    <location>
        <begin position="21"/>
        <end position="40"/>
    </location>
</feature>
<evidence type="ECO:0000256" key="2">
    <source>
        <dbReference type="ARBA" id="ARBA00022692"/>
    </source>
</evidence>
<evidence type="ECO:0000313" key="8">
    <source>
        <dbReference type="Proteomes" id="UP000000757"/>
    </source>
</evidence>
<dbReference type="STRING" id="246196.MSMEG_3369"/>
<dbReference type="KEGG" id="msb:LJ00_16765"/>
<dbReference type="OrthoDB" id="9787026at2"/>
<feature type="transmembrane region" description="Helical" evidence="5">
    <location>
        <begin position="264"/>
        <end position="287"/>
    </location>
</feature>
<reference evidence="7 8" key="1">
    <citation type="submission" date="2006-10" db="EMBL/GenBank/DDBJ databases">
        <authorList>
            <person name="Fleischmann R.D."/>
            <person name="Dodson R.J."/>
            <person name="Haft D.H."/>
            <person name="Merkel J.S."/>
            <person name="Nelson W.C."/>
            <person name="Fraser C.M."/>
        </authorList>
    </citation>
    <scope>NUCLEOTIDE SEQUENCE [LARGE SCALE GENOMIC DNA]</scope>
    <source>
        <strain evidence="8">ATCC 700084 / mc(2)155</strain>
    </source>
</reference>
<feature type="transmembrane region" description="Helical" evidence="5">
    <location>
        <begin position="90"/>
        <end position="113"/>
    </location>
</feature>
<dbReference type="InterPro" id="IPR011701">
    <property type="entry name" value="MFS"/>
</dbReference>
<dbReference type="GO" id="GO:0005886">
    <property type="term" value="C:plasma membrane"/>
    <property type="evidence" value="ECO:0007669"/>
    <property type="project" value="UniProtKB-SubCell"/>
</dbReference>
<sequence length="432" mass="43659">MLLHTARSTRDAASETRSYPAVIALCMVITVIEGFNLIVYGSVVPMLLADASLGVTDEQTGLIGGLVYIGAIIGSVAAPTLADRIGRKRVLVVAISVFAAGAILTGCSVSALMLALARTVTGLGIGASLTTAMTVARNSAAAARASLAMTVTMAGIPLGGVMAALLAVPILPAFGWRPMFFVGAGTGLIILVTVVFMAIPTDTPQELAGRLCSTREKLAILFTGRGLVVTAIVAGCAIANMVSWQGLNVWAAQAMVDLGFTLRTALLMTFVLTASAVAGSFLTAWAADRRGPAVVGIATAGSTFVGLAGLLTLPASLVTVVGCVALMGIGGHSTMNLIHATTADIYPLPARASALGWSNGTSFVGSFTGPVVGGTAIATGGAHGLFEVFGAAAAVCFLSVSALYVADRRGRRQPTAGTDQSANSETVAIAFR</sequence>
<dbReference type="KEGG" id="msm:MSMEG_3369"/>
<evidence type="ECO:0000256" key="4">
    <source>
        <dbReference type="ARBA" id="ARBA00023136"/>
    </source>
</evidence>